<dbReference type="PANTHER" id="PTHR46491:SF3">
    <property type="entry name" value="CDGSH IRON-SULFUR DOMAIN-CONTAINING PROTEIN 3, MITOCHONDRIAL"/>
    <property type="match status" value="1"/>
</dbReference>
<dbReference type="AlphaFoldDB" id="A0A840A8Q5"/>
<evidence type="ECO:0000259" key="5">
    <source>
        <dbReference type="SMART" id="SM00704"/>
    </source>
</evidence>
<dbReference type="SMART" id="SM00704">
    <property type="entry name" value="ZnF_CDGSH"/>
    <property type="match status" value="2"/>
</dbReference>
<gene>
    <name evidence="6" type="ORF">GGQ83_000130</name>
</gene>
<dbReference type="Gene3D" id="3.40.5.90">
    <property type="entry name" value="CDGSH iron-sulfur domain, mitoNEET-type"/>
    <property type="match status" value="2"/>
</dbReference>
<keyword evidence="2" id="KW-0479">Metal-binding</keyword>
<dbReference type="RefSeq" id="WP_184381670.1">
    <property type="nucleotide sequence ID" value="NZ_JACIDJ010000001.1"/>
</dbReference>
<evidence type="ECO:0000256" key="3">
    <source>
        <dbReference type="ARBA" id="ARBA00023004"/>
    </source>
</evidence>
<dbReference type="GO" id="GO:0046872">
    <property type="term" value="F:metal ion binding"/>
    <property type="evidence" value="ECO:0007669"/>
    <property type="project" value="UniProtKB-KW"/>
</dbReference>
<dbReference type="Pfam" id="PF09360">
    <property type="entry name" value="zf-CDGSH"/>
    <property type="match status" value="2"/>
</dbReference>
<comment type="caution">
    <text evidence="6">The sequence shown here is derived from an EMBL/GenBank/DDBJ whole genome shotgun (WGS) entry which is preliminary data.</text>
</comment>
<proteinExistence type="predicted"/>
<dbReference type="Gene3D" id="1.20.1260.10">
    <property type="match status" value="1"/>
</dbReference>
<keyword evidence="7" id="KW-1185">Reference proteome</keyword>
<dbReference type="GO" id="GO:0005737">
    <property type="term" value="C:cytoplasm"/>
    <property type="evidence" value="ECO:0007669"/>
    <property type="project" value="UniProtKB-ARBA"/>
</dbReference>
<organism evidence="6 7">
    <name type="scientific">Roseococcus suduntuyensis</name>
    <dbReference type="NCBI Taxonomy" id="455361"/>
    <lineage>
        <taxon>Bacteria</taxon>
        <taxon>Pseudomonadati</taxon>
        <taxon>Pseudomonadota</taxon>
        <taxon>Alphaproteobacteria</taxon>
        <taxon>Acetobacterales</taxon>
        <taxon>Roseomonadaceae</taxon>
        <taxon>Roseococcus</taxon>
    </lineage>
</organism>
<evidence type="ECO:0000313" key="6">
    <source>
        <dbReference type="EMBL" id="MBB3896704.1"/>
    </source>
</evidence>
<dbReference type="InterPro" id="IPR052950">
    <property type="entry name" value="CISD"/>
</dbReference>
<evidence type="ECO:0000313" key="7">
    <source>
        <dbReference type="Proteomes" id="UP000553193"/>
    </source>
</evidence>
<dbReference type="Pfam" id="PF12902">
    <property type="entry name" value="Ferritin-like"/>
    <property type="match status" value="1"/>
</dbReference>
<dbReference type="InterPro" id="IPR026820">
    <property type="entry name" value="VioB/RebD_dom"/>
</dbReference>
<dbReference type="InterPro" id="IPR042216">
    <property type="entry name" value="MitoNEET_CISD"/>
</dbReference>
<dbReference type="InterPro" id="IPR010693">
    <property type="entry name" value="Divergent_4Fe-4S_mono-cluster"/>
</dbReference>
<reference evidence="6 7" key="1">
    <citation type="submission" date="2020-08" db="EMBL/GenBank/DDBJ databases">
        <title>Genomic Encyclopedia of Type Strains, Phase IV (KMG-IV): sequencing the most valuable type-strain genomes for metagenomic binning, comparative biology and taxonomic classification.</title>
        <authorList>
            <person name="Goeker M."/>
        </authorList>
    </citation>
    <scope>NUCLEOTIDE SEQUENCE [LARGE SCALE GENOMIC DNA]</scope>
    <source>
        <strain evidence="6 7">DSM 19979</strain>
    </source>
</reference>
<feature type="domain" description="Iron-binding zinc finger CDGSH type" evidence="5">
    <location>
        <begin position="499"/>
        <end position="550"/>
    </location>
</feature>
<name>A0A840A8Q5_9PROT</name>
<dbReference type="PANTHER" id="PTHR46491">
    <property type="entry name" value="CDGSH IRON SULFUR DOMAIN PROTEIN HOMOLOG"/>
    <property type="match status" value="1"/>
</dbReference>
<accession>A0A840A8Q5</accession>
<dbReference type="Pfam" id="PF06902">
    <property type="entry name" value="Fer4_19"/>
    <property type="match status" value="1"/>
</dbReference>
<dbReference type="InterPro" id="IPR018967">
    <property type="entry name" value="FeS-contain_CDGSH-typ"/>
</dbReference>
<dbReference type="GO" id="GO:0051537">
    <property type="term" value="F:2 iron, 2 sulfur cluster binding"/>
    <property type="evidence" value="ECO:0007669"/>
    <property type="project" value="UniProtKB-KW"/>
</dbReference>
<dbReference type="InterPro" id="IPR012347">
    <property type="entry name" value="Ferritin-like"/>
</dbReference>
<keyword evidence="3" id="KW-0408">Iron</keyword>
<keyword evidence="1" id="KW-0001">2Fe-2S</keyword>
<feature type="domain" description="Iron-binding zinc finger CDGSH type" evidence="5">
    <location>
        <begin position="589"/>
        <end position="626"/>
    </location>
</feature>
<sequence>MMDAPEPAIRITSREELLYLLAEAAEIEHNLMCCYLYAAFSLKSAADGLAPADAAMVAEWRRAILHVAVDEMTHLALVANLTSAIGGAPRFGRPNFPVAPGYHPSGVVVNLTPFDRATLDHFIYLERPEGVALEDGAGFAAPNPVYRRETPGERLMPSAQDYLTVGHLYRSLRAGLEQLAAGMGEAALFPGDPALQVGPDLAALPGLQAVTGLASALAALDTIVEQGEGSPEDVEASHYRRFIAVRDAYAARLAAEPGFAPARAVVANPVMRRPPDPAGKTYVDHPQTAPVMDAANAIYAAMLRALVQGFAETDATRKRACLDASVDAMRALVPVAEHLTTLPACAGGDARRAGMSFAMLRDVAPLPPGEAAQALLAERFREVAARTAALLPHLAAGEVLAGIARRLAGEAQAAQAPEIETAEGRDLTILFEAKRCIHARFCVLQQPAVFKANVVGAWIAPDEATSTEGLVAVAQACPSGAIRYRRHDGGPEEAPPPVNLVQLREDGPLALRADIRLRGAAIGYRATLCRCGASQNKPYCDGSHHAAGFRATGEPETSDSPALAVRGGVLAVAPQRDGPLSVAGAMEIISGTGRTLLKAEAALLCRCGQSRNKPYCDGSHTAAGFRAD</sequence>
<dbReference type="Proteomes" id="UP000553193">
    <property type="component" value="Unassembled WGS sequence"/>
</dbReference>
<protein>
    <submittedName>
        <fullName evidence="6">CDGSH-type Zn-finger protein/uncharacterized Fe-S cluster protein YjdI</fullName>
    </submittedName>
</protein>
<dbReference type="EMBL" id="JACIDJ010000001">
    <property type="protein sequence ID" value="MBB3896704.1"/>
    <property type="molecule type" value="Genomic_DNA"/>
</dbReference>
<evidence type="ECO:0000256" key="1">
    <source>
        <dbReference type="ARBA" id="ARBA00022714"/>
    </source>
</evidence>
<evidence type="ECO:0000256" key="2">
    <source>
        <dbReference type="ARBA" id="ARBA00022723"/>
    </source>
</evidence>
<evidence type="ECO:0000256" key="4">
    <source>
        <dbReference type="ARBA" id="ARBA00023014"/>
    </source>
</evidence>
<keyword evidence="4" id="KW-0411">Iron-sulfur</keyword>